<evidence type="ECO:0000313" key="2">
    <source>
        <dbReference type="EMBL" id="EEQ37072.1"/>
    </source>
</evidence>
<proteinExistence type="predicted"/>
<dbReference type="EMBL" id="CH408076">
    <property type="protein sequence ID" value="EEQ37072.1"/>
    <property type="molecule type" value="Genomic_DNA"/>
</dbReference>
<name>C4XZ22_CLAL4</name>
<evidence type="ECO:0000313" key="3">
    <source>
        <dbReference type="Proteomes" id="UP000007703"/>
    </source>
</evidence>
<dbReference type="Proteomes" id="UP000007703">
    <property type="component" value="Unassembled WGS sequence"/>
</dbReference>
<accession>C4XZ22</accession>
<reference evidence="2 3" key="1">
    <citation type="journal article" date="2009" name="Nature">
        <title>Evolution of pathogenicity and sexual reproduction in eight Candida genomes.</title>
        <authorList>
            <person name="Butler G."/>
            <person name="Rasmussen M.D."/>
            <person name="Lin M.F."/>
            <person name="Santos M.A."/>
            <person name="Sakthikumar S."/>
            <person name="Munro C.A."/>
            <person name="Rheinbay E."/>
            <person name="Grabherr M."/>
            <person name="Forche A."/>
            <person name="Reedy J.L."/>
            <person name="Agrafioti I."/>
            <person name="Arnaud M.B."/>
            <person name="Bates S."/>
            <person name="Brown A.J."/>
            <person name="Brunke S."/>
            <person name="Costanzo M.C."/>
            <person name="Fitzpatrick D.A."/>
            <person name="de Groot P.W."/>
            <person name="Harris D."/>
            <person name="Hoyer L.L."/>
            <person name="Hube B."/>
            <person name="Klis F.M."/>
            <person name="Kodira C."/>
            <person name="Lennard N."/>
            <person name="Logue M.E."/>
            <person name="Martin R."/>
            <person name="Neiman A.M."/>
            <person name="Nikolaou E."/>
            <person name="Quail M.A."/>
            <person name="Quinn J."/>
            <person name="Santos M.C."/>
            <person name="Schmitzberger F.F."/>
            <person name="Sherlock G."/>
            <person name="Shah P."/>
            <person name="Silverstein K.A."/>
            <person name="Skrzypek M.S."/>
            <person name="Soll D."/>
            <person name="Staggs R."/>
            <person name="Stansfield I."/>
            <person name="Stumpf M.P."/>
            <person name="Sudbery P.E."/>
            <person name="Srikantha T."/>
            <person name="Zeng Q."/>
            <person name="Berman J."/>
            <person name="Berriman M."/>
            <person name="Heitman J."/>
            <person name="Gow N.A."/>
            <person name="Lorenz M.C."/>
            <person name="Birren B.W."/>
            <person name="Kellis M."/>
            <person name="Cuomo C.A."/>
        </authorList>
    </citation>
    <scope>NUCLEOTIDE SEQUENCE [LARGE SCALE GENOMIC DNA]</scope>
    <source>
        <strain evidence="2 3">ATCC 42720</strain>
    </source>
</reference>
<dbReference type="InParanoid" id="C4XZ22"/>
<feature type="compositionally biased region" description="Polar residues" evidence="1">
    <location>
        <begin position="20"/>
        <end position="31"/>
    </location>
</feature>
<evidence type="ECO:0000256" key="1">
    <source>
        <dbReference type="SAM" id="MobiDB-lite"/>
    </source>
</evidence>
<dbReference type="KEGG" id="clu:CLUG_01195"/>
<dbReference type="HOGENOM" id="CLU_946657_0_0_1"/>
<feature type="region of interest" description="Disordered" evidence="1">
    <location>
        <begin position="15"/>
        <end position="35"/>
    </location>
</feature>
<sequence length="294" mass="33596">MVHEYEEDMQREKVSRINEVHQSPCRTGSNRPNDHHLKTFEDLTMRPTVVAQRYNGFHIAEYEQRDDHYCHGNDESGPHNVAEEVWYQWNKASKKVTQTDGQCRGEFSSFGGLVQTLPESDDEINEIFWLGVQVFQKGDNGTFGRAELKHNSGRILVDQLWFLEELQLFLLHFTLVVIQFTLRGQVATKTHGNSTGNQLCQTTGDNKLRRAQRGQSGRQCKWNSQSVRKTNNDVTHHTWIELQEKTGVVIFLIVIARVFSIDDSLFGGNLLSAVCAISRAIRRLSVFQQAFGSG</sequence>
<dbReference type="VEuPathDB" id="FungiDB:CLUG_01195"/>
<dbReference type="AlphaFoldDB" id="C4XZ22"/>
<gene>
    <name evidence="2" type="ORF">CLUG_01195</name>
</gene>
<protein>
    <submittedName>
        <fullName evidence="2">Uncharacterized protein</fullName>
    </submittedName>
</protein>
<organism evidence="2 3">
    <name type="scientific">Clavispora lusitaniae (strain ATCC 42720)</name>
    <name type="common">Yeast</name>
    <name type="synonym">Candida lusitaniae</name>
    <dbReference type="NCBI Taxonomy" id="306902"/>
    <lineage>
        <taxon>Eukaryota</taxon>
        <taxon>Fungi</taxon>
        <taxon>Dikarya</taxon>
        <taxon>Ascomycota</taxon>
        <taxon>Saccharomycotina</taxon>
        <taxon>Pichiomycetes</taxon>
        <taxon>Metschnikowiaceae</taxon>
        <taxon>Clavispora</taxon>
    </lineage>
</organism>